<proteinExistence type="predicted"/>
<dbReference type="InParanoid" id="A0A7C8MMR7"/>
<dbReference type="Proteomes" id="UP000481858">
    <property type="component" value="Unassembled WGS sequence"/>
</dbReference>
<name>A0A7C8MMR7_9PEZI</name>
<sequence length="1599" mass="165850">MVTVPDSTRVVSTHVVSIEDGGRSDENVTTVVVPDCVIVLSMHVVSQENSELGATDVGPIEGMLVILNSEEVCVTVKDPDATVDPADNCEETPSDIEELDEGNGLDVDRAGGARLGVAPNKVDDELLVLGMLVEGATTEPVKEIIDAAELGLGPTTELVPGPTDEVLPWPLDVSAPVLAEVIIDSEDEFAPGVRVATMLLIELVASIDELLPKIPDDDNEVLLDSPDENTPVLVVGSICEPEPEAVVVIPLGMLADEKDVALVKFESGYGPEVELDNEIDTPAAEVGITVGTLPDVSSSLNDEAGVEITVELGILKGGLGRIGPDGTSELPVAVVRTVPELNTVSDANDAVLLGAESAVELVRVNGGIVGEGPPELVSGVKDAVPFDTGIAVVGVIPVMVVSTPVVEVLPVTVEGEVGNVSIEDETSVLLVPPELAEPGGLLVRVEFATGYGAELDDCTDRAEDLPLALVRLVPEETSETGEVPEEVDGVAVTMDVVDSPLETGVGLMRPDELVAGNGGRLDGVVRALLASDDGPPDSVGPVVATVELGNGNGPVEEPIMESDGPVVNGGPVPEKDPVLEIPGNLDVELLTPIVEELEDVVIASVEKLSPLVRVSLGIRELVLNGGIVRVIEDEPEPPLPEGPVGPTVGTVELVIENGAVCEPLGVGKPEVTACEVPVKLDVSIEEKPSDVTVLEELPVIVELTAGVGVTPDSDTEEADEVRGGRYDPVPDTVSLELLSGKGALDEVLERAVPEENPVALFVVNEGPGSDSVAVEEDPVPGRLPVPPFVGVVELPSGNGTLDDAGNSEVPERKVLDKEPVIVKEGTVPGRVAVSLSDKVELLGGYRAVCELFSETPTGVVVCSGGGPVVGTLAEADPTPGIVSTPVPPVGRLVGPTVGSEEFVIGKGVTSLAVGELPALVFVNSVTENDSEAETVTELSKLKEVFVSLANGTDEFVCGKEVVTLVKPVVSIEELFTGNGVVSLALGLVPGDARVLVIPIEPPAGLVAGAEEFVNGNGAVSVALREVRVRFAFGVDGGAVIDSEPEVVDELPALIELLIVGVVEFIDDRVLVSPALREPVVFVGTDVGINVDSVLEIGVPVLLDWLFVGLATELDVFVNGPGVVSPTLEEPAEPVDSGIDGSVVSSLEVELNVLLSRLLADPLVRADEFVRGNGVVSVALIKVPMVVEIEPVIDGTVENPVLRIGFEAVIVEFESGKGMDDSVLLVKPLLKPSVPVTEKEPVPMLPLKLEAELVSVGGCELGIPNPDANGVEDGGVKLPDVELVNGYRAVELGPDDCVPVLPLPVVKGGDGGALLGNPLDSDVAAVGMVPLADSLLDVKVPRIVELFIGTADEMIPLGVEDTMVLGSKDVLGVGTIVEFEKGDGRESLRDRFVNVRLPLAEMLLSGKLLAGVEDAVMLDVMNDSENVLELSVAELKVLLDGVIGVELPLIPGVISIVPELVPTLEGNGETLVTMLPIELLLGNGLVRGLEFVVSKLDSWEFEDIGGDMIVGPDNVNDIGIEDIPSLFDADIDPETPVICELIDPVSVIEPLALGIEEPVLLAVTGPVSADVRIVSVGIIVSVNVTLEGTVIIVTISDVVP</sequence>
<evidence type="ECO:0000313" key="1">
    <source>
        <dbReference type="EMBL" id="KAF2969032.1"/>
    </source>
</evidence>
<gene>
    <name evidence="1" type="ORF">GQX73_g4559</name>
</gene>
<accession>A0A7C8MMR7</accession>
<protein>
    <submittedName>
        <fullName evidence="1">Uncharacterized protein</fullName>
    </submittedName>
</protein>
<keyword evidence="2" id="KW-1185">Reference proteome</keyword>
<dbReference type="EMBL" id="WUBL01000042">
    <property type="protein sequence ID" value="KAF2969032.1"/>
    <property type="molecule type" value="Genomic_DNA"/>
</dbReference>
<evidence type="ECO:0000313" key="2">
    <source>
        <dbReference type="Proteomes" id="UP000481858"/>
    </source>
</evidence>
<dbReference type="OrthoDB" id="4772848at2759"/>
<comment type="caution">
    <text evidence="1">The sequence shown here is derived from an EMBL/GenBank/DDBJ whole genome shotgun (WGS) entry which is preliminary data.</text>
</comment>
<reference evidence="1 2" key="1">
    <citation type="submission" date="2019-12" db="EMBL/GenBank/DDBJ databases">
        <title>Draft genome sequence of the ascomycete Xylaria multiplex DSM 110363.</title>
        <authorList>
            <person name="Buettner E."/>
            <person name="Kellner H."/>
        </authorList>
    </citation>
    <scope>NUCLEOTIDE SEQUENCE [LARGE SCALE GENOMIC DNA]</scope>
    <source>
        <strain evidence="1 2">DSM 110363</strain>
    </source>
</reference>
<organism evidence="1 2">
    <name type="scientific">Xylaria multiplex</name>
    <dbReference type="NCBI Taxonomy" id="323545"/>
    <lineage>
        <taxon>Eukaryota</taxon>
        <taxon>Fungi</taxon>
        <taxon>Dikarya</taxon>
        <taxon>Ascomycota</taxon>
        <taxon>Pezizomycotina</taxon>
        <taxon>Sordariomycetes</taxon>
        <taxon>Xylariomycetidae</taxon>
        <taxon>Xylariales</taxon>
        <taxon>Xylariaceae</taxon>
        <taxon>Xylaria</taxon>
    </lineage>
</organism>